<dbReference type="Pfam" id="PF12796">
    <property type="entry name" value="Ank_2"/>
    <property type="match status" value="1"/>
</dbReference>
<proteinExistence type="predicted"/>
<dbReference type="SUPFAM" id="SSF48403">
    <property type="entry name" value="Ankyrin repeat"/>
    <property type="match status" value="1"/>
</dbReference>
<dbReference type="PROSITE" id="PS50297">
    <property type="entry name" value="ANK_REP_REGION"/>
    <property type="match status" value="1"/>
</dbReference>
<dbReference type="SMART" id="SM00248">
    <property type="entry name" value="ANK"/>
    <property type="match status" value="3"/>
</dbReference>
<keyword evidence="2 3" id="KW-0040">ANK repeat</keyword>
<name>A0ABS3ST46_9FLAO</name>
<dbReference type="PANTHER" id="PTHR24171">
    <property type="entry name" value="ANKYRIN REPEAT DOMAIN-CONTAINING PROTEIN 39-RELATED"/>
    <property type="match status" value="1"/>
</dbReference>
<evidence type="ECO:0000313" key="5">
    <source>
        <dbReference type="Proteomes" id="UP000681315"/>
    </source>
</evidence>
<evidence type="ECO:0000256" key="2">
    <source>
        <dbReference type="ARBA" id="ARBA00023043"/>
    </source>
</evidence>
<dbReference type="Gene3D" id="1.25.40.20">
    <property type="entry name" value="Ankyrin repeat-containing domain"/>
    <property type="match status" value="2"/>
</dbReference>
<feature type="repeat" description="ANK" evidence="3">
    <location>
        <begin position="109"/>
        <end position="141"/>
    </location>
</feature>
<keyword evidence="5" id="KW-1185">Reference proteome</keyword>
<organism evidence="4 5">
    <name type="scientific">Gelidibacter pelagius</name>
    <dbReference type="NCBI Taxonomy" id="2819985"/>
    <lineage>
        <taxon>Bacteria</taxon>
        <taxon>Pseudomonadati</taxon>
        <taxon>Bacteroidota</taxon>
        <taxon>Flavobacteriia</taxon>
        <taxon>Flavobacteriales</taxon>
        <taxon>Flavobacteriaceae</taxon>
        <taxon>Gelidibacter</taxon>
    </lineage>
</organism>
<evidence type="ECO:0000256" key="1">
    <source>
        <dbReference type="ARBA" id="ARBA00022737"/>
    </source>
</evidence>
<feature type="repeat" description="ANK" evidence="3">
    <location>
        <begin position="44"/>
        <end position="76"/>
    </location>
</feature>
<comment type="caution">
    <text evidence="4">The sequence shown here is derived from an EMBL/GenBank/DDBJ whole genome shotgun (WGS) entry which is preliminary data.</text>
</comment>
<evidence type="ECO:0000256" key="3">
    <source>
        <dbReference type="PROSITE-ProRule" id="PRU00023"/>
    </source>
</evidence>
<protein>
    <submittedName>
        <fullName evidence="4">Ankyrin repeat domain-containing protein</fullName>
    </submittedName>
</protein>
<feature type="repeat" description="ANK" evidence="3">
    <location>
        <begin position="76"/>
        <end position="108"/>
    </location>
</feature>
<keyword evidence="1" id="KW-0677">Repeat</keyword>
<dbReference type="Proteomes" id="UP000681315">
    <property type="component" value="Unassembled WGS sequence"/>
</dbReference>
<sequence length="167" mass="18021">MFFFVSLVGHSQKNIFEVARSGSVNEIKALMAINADTINAVEGSGYLPLTLACYNGNKEVALFLVNHVKDINGTSKMGTPLMAAVFKDDVAVVKALLTMKANPNLADGNGTTALHYAIMSRNEAVIKLLVDANADVAFKDKRGNSALDYGKMTQNQTIINLLEKNKI</sequence>
<gene>
    <name evidence="4" type="ORF">J4051_11355</name>
</gene>
<evidence type="ECO:0000313" key="4">
    <source>
        <dbReference type="EMBL" id="MBO3098868.1"/>
    </source>
</evidence>
<dbReference type="Pfam" id="PF00023">
    <property type="entry name" value="Ank"/>
    <property type="match status" value="1"/>
</dbReference>
<dbReference type="InterPro" id="IPR002110">
    <property type="entry name" value="Ankyrin_rpt"/>
</dbReference>
<dbReference type="InterPro" id="IPR036770">
    <property type="entry name" value="Ankyrin_rpt-contain_sf"/>
</dbReference>
<accession>A0ABS3ST46</accession>
<reference evidence="4 5" key="1">
    <citation type="submission" date="2021-03" db="EMBL/GenBank/DDBJ databases">
        <title>Gelidibacter sp. nov., isolated from costal sediment.</title>
        <authorList>
            <person name="Lun K.-Y."/>
        </authorList>
    </citation>
    <scope>NUCLEOTIDE SEQUENCE [LARGE SCALE GENOMIC DNA]</scope>
    <source>
        <strain evidence="4 5">DF109</strain>
    </source>
</reference>
<dbReference type="PROSITE" id="PS50088">
    <property type="entry name" value="ANK_REPEAT"/>
    <property type="match status" value="3"/>
</dbReference>
<dbReference type="EMBL" id="JAGEVG010000012">
    <property type="protein sequence ID" value="MBO3098868.1"/>
    <property type="molecule type" value="Genomic_DNA"/>
</dbReference>